<feature type="compositionally biased region" description="Polar residues" evidence="2">
    <location>
        <begin position="379"/>
        <end position="393"/>
    </location>
</feature>
<accession>A0ABP6VQY3</accession>
<reference evidence="4" key="1">
    <citation type="journal article" date="2019" name="Int. J. Syst. Evol. Microbiol.">
        <title>The Global Catalogue of Microorganisms (GCM) 10K type strain sequencing project: providing services to taxonomists for standard genome sequencing and annotation.</title>
        <authorList>
            <consortium name="The Broad Institute Genomics Platform"/>
            <consortium name="The Broad Institute Genome Sequencing Center for Infectious Disease"/>
            <person name="Wu L."/>
            <person name="Ma J."/>
        </authorList>
    </citation>
    <scope>NUCLEOTIDE SEQUENCE [LARGE SCALE GENOMIC DNA]</scope>
    <source>
        <strain evidence="4">JCM 17460</strain>
    </source>
</reference>
<evidence type="ECO:0000313" key="4">
    <source>
        <dbReference type="Proteomes" id="UP001500301"/>
    </source>
</evidence>
<proteinExistence type="predicted"/>
<protein>
    <recommendedName>
        <fullName evidence="5">S1 motif domain-containing protein</fullName>
    </recommendedName>
</protein>
<keyword evidence="4" id="KW-1185">Reference proteome</keyword>
<evidence type="ECO:0000256" key="2">
    <source>
        <dbReference type="SAM" id="MobiDB-lite"/>
    </source>
</evidence>
<gene>
    <name evidence="3" type="ORF">GCM10022263_28550</name>
</gene>
<evidence type="ECO:0008006" key="5">
    <source>
        <dbReference type="Google" id="ProtNLM"/>
    </source>
</evidence>
<evidence type="ECO:0000313" key="3">
    <source>
        <dbReference type="EMBL" id="GAA3539325.1"/>
    </source>
</evidence>
<dbReference type="Proteomes" id="UP001500301">
    <property type="component" value="Unassembled WGS sequence"/>
</dbReference>
<sequence>MARWHSFRTLARQTPPLLPGVAIRLTSVGARPYAANVAGIQHINDERSAIALAELLNGNSRRRPVVVVTIPAGRTEPWIDVEEIARESGNLAEVFLMPTGPFTWEFSNRMADGTQVYGGAGRVYPVGHAWASDLAKSPLRFAFDAKDGERATQQLISDTLRMAASAGLLQALPARELRDVSGAVKMTVAGRALVDVGNLFPASIAEELTVEDVSIDRIVTAGQRIEGSYDRESNRIDVTKSLRPSSDALAAYAVGDVVLTKVAAVRSGRAEFLLYPKATSPAVTVTVLRRDVTDNPADDLRTLMTVGEVIPARVSATGPQWGLVLSDIDDDEPIVEPPSLLPGGPPWLTEESEELRAEEPEPLAPPTLRLTEPADLTDKTPTAPTSFRVTPSPSFLDRSHPRPGPPPGNALPAAAQTPGSTRSLLLKIDGLVAEVGQLKVEREDVRNQLLAASDERAQLRYLLDQAERRANRAENDLKAARARLRKAGSVKSGPAVDAPPQFADPERGFRYLVLTQWARRTLPSEQSERPLPDFVVGERFLESLARLEGIKEEKVADVVFEIVTGLAPQIPSREVHHLRTGTGGDDPVRVRDDGAIAWRASLQVNTPSARRIHYWALPNGQFELARVATHDEFDV</sequence>
<organism evidence="3 4">
    <name type="scientific">Nocardioides daeguensis</name>
    <dbReference type="NCBI Taxonomy" id="908359"/>
    <lineage>
        <taxon>Bacteria</taxon>
        <taxon>Bacillati</taxon>
        <taxon>Actinomycetota</taxon>
        <taxon>Actinomycetes</taxon>
        <taxon>Propionibacteriales</taxon>
        <taxon>Nocardioidaceae</taxon>
        <taxon>Nocardioides</taxon>
    </lineage>
</organism>
<feature type="coiled-coil region" evidence="1">
    <location>
        <begin position="428"/>
        <end position="490"/>
    </location>
</feature>
<evidence type="ECO:0000256" key="1">
    <source>
        <dbReference type="SAM" id="Coils"/>
    </source>
</evidence>
<keyword evidence="1" id="KW-0175">Coiled coil</keyword>
<dbReference type="EMBL" id="BAABBB010000015">
    <property type="protein sequence ID" value="GAA3539325.1"/>
    <property type="molecule type" value="Genomic_DNA"/>
</dbReference>
<comment type="caution">
    <text evidence="3">The sequence shown here is derived from an EMBL/GenBank/DDBJ whole genome shotgun (WGS) entry which is preliminary data.</text>
</comment>
<feature type="region of interest" description="Disordered" evidence="2">
    <location>
        <begin position="333"/>
        <end position="418"/>
    </location>
</feature>
<name>A0ABP6VQY3_9ACTN</name>
<feature type="compositionally biased region" description="Pro residues" evidence="2">
    <location>
        <begin position="335"/>
        <end position="345"/>
    </location>
</feature>